<accession>A0A0F9TAI4</accession>
<dbReference type="Pfam" id="PF01844">
    <property type="entry name" value="HNH"/>
    <property type="match status" value="1"/>
</dbReference>
<protein>
    <recommendedName>
        <fullName evidence="1">HNH nuclease domain-containing protein</fullName>
    </recommendedName>
</protein>
<dbReference type="InterPro" id="IPR002711">
    <property type="entry name" value="HNH"/>
</dbReference>
<reference evidence="2" key="1">
    <citation type="journal article" date="2015" name="Nature">
        <title>Complex archaea that bridge the gap between prokaryotes and eukaryotes.</title>
        <authorList>
            <person name="Spang A."/>
            <person name="Saw J.H."/>
            <person name="Jorgensen S.L."/>
            <person name="Zaremba-Niedzwiedzka K."/>
            <person name="Martijn J."/>
            <person name="Lind A.E."/>
            <person name="van Eijk R."/>
            <person name="Schleper C."/>
            <person name="Guy L."/>
            <person name="Ettema T.J."/>
        </authorList>
    </citation>
    <scope>NUCLEOTIDE SEQUENCE</scope>
</reference>
<feature type="domain" description="HNH nuclease" evidence="1">
    <location>
        <begin position="133"/>
        <end position="184"/>
    </location>
</feature>
<dbReference type="GO" id="GO:0008270">
    <property type="term" value="F:zinc ion binding"/>
    <property type="evidence" value="ECO:0007669"/>
    <property type="project" value="InterPro"/>
</dbReference>
<proteinExistence type="predicted"/>
<organism evidence="2">
    <name type="scientific">marine sediment metagenome</name>
    <dbReference type="NCBI Taxonomy" id="412755"/>
    <lineage>
        <taxon>unclassified sequences</taxon>
        <taxon>metagenomes</taxon>
        <taxon>ecological metagenomes</taxon>
    </lineage>
</organism>
<gene>
    <name evidence="2" type="ORF">LCGC14_0372250</name>
</gene>
<dbReference type="AlphaFoldDB" id="A0A0F9TAI4"/>
<dbReference type="CDD" id="cd00085">
    <property type="entry name" value="HNHc"/>
    <property type="match status" value="1"/>
</dbReference>
<sequence length="223" mass="26818">MLWKQVQAEDTSMTEQGLLWKEAPESRFELYCTSPNGYSTRCNILFKKLEDYNKHNVEVHKYKLNIKELPLRPKRRFHTTQTELDNRENGLCWCGKPKDQWNKNKYGNPQRRGYCSDEHYKDWWKRNDNNAFHRRKFLRQSPRICNECGAKTNYREMDHIIAIVLGGHPWDYRNLQSLCEACHKKKTVFDIKILAWWKRDSNYDTGSIIPNNQHSLEEYVTID</sequence>
<dbReference type="InterPro" id="IPR003615">
    <property type="entry name" value="HNH_nuc"/>
</dbReference>
<name>A0A0F9TAI4_9ZZZZ</name>
<dbReference type="GO" id="GO:0004519">
    <property type="term" value="F:endonuclease activity"/>
    <property type="evidence" value="ECO:0007669"/>
    <property type="project" value="InterPro"/>
</dbReference>
<dbReference type="Gene3D" id="1.10.30.50">
    <property type="match status" value="1"/>
</dbReference>
<evidence type="ECO:0000259" key="1">
    <source>
        <dbReference type="SMART" id="SM00507"/>
    </source>
</evidence>
<dbReference type="EMBL" id="LAZR01000298">
    <property type="protein sequence ID" value="KKN76199.1"/>
    <property type="molecule type" value="Genomic_DNA"/>
</dbReference>
<dbReference type="GO" id="GO:0003676">
    <property type="term" value="F:nucleic acid binding"/>
    <property type="evidence" value="ECO:0007669"/>
    <property type="project" value="InterPro"/>
</dbReference>
<evidence type="ECO:0000313" key="2">
    <source>
        <dbReference type="EMBL" id="KKN76199.1"/>
    </source>
</evidence>
<comment type="caution">
    <text evidence="2">The sequence shown here is derived from an EMBL/GenBank/DDBJ whole genome shotgun (WGS) entry which is preliminary data.</text>
</comment>
<dbReference type="SMART" id="SM00507">
    <property type="entry name" value="HNHc"/>
    <property type="match status" value="1"/>
</dbReference>